<dbReference type="InterPro" id="IPR015168">
    <property type="entry name" value="SsuA/THI5"/>
</dbReference>
<feature type="chain" id="PRO_5039097594" evidence="4">
    <location>
        <begin position="25"/>
        <end position="330"/>
    </location>
</feature>
<comment type="subcellular location">
    <subcellularLocation>
        <location evidence="1">Periplasm</location>
    </subcellularLocation>
</comment>
<keyword evidence="7" id="KW-1185">Reference proteome</keyword>
<dbReference type="PROSITE" id="PS51257">
    <property type="entry name" value="PROKAR_LIPOPROTEIN"/>
    <property type="match status" value="1"/>
</dbReference>
<accession>A0A0J6WDS1</accession>
<dbReference type="AlphaFoldDB" id="A0A0J6WDS1"/>
<evidence type="ECO:0000256" key="4">
    <source>
        <dbReference type="SAM" id="SignalP"/>
    </source>
</evidence>
<proteinExistence type="inferred from homology"/>
<comment type="caution">
    <text evidence="6">The sequence shown here is derived from an EMBL/GenBank/DDBJ whole genome shotgun (WGS) entry which is preliminary data.</text>
</comment>
<evidence type="ECO:0000256" key="3">
    <source>
        <dbReference type="ARBA" id="ARBA00022729"/>
    </source>
</evidence>
<dbReference type="Gene3D" id="3.40.190.10">
    <property type="entry name" value="Periplasmic binding protein-like II"/>
    <property type="match status" value="2"/>
</dbReference>
<evidence type="ECO:0000259" key="5">
    <source>
        <dbReference type="Pfam" id="PF09084"/>
    </source>
</evidence>
<dbReference type="Proteomes" id="UP000036176">
    <property type="component" value="Unassembled WGS sequence"/>
</dbReference>
<dbReference type="RefSeq" id="WP_162232086.1">
    <property type="nucleotide sequence ID" value="NZ_JYNX01000031.1"/>
</dbReference>
<dbReference type="GO" id="GO:0042597">
    <property type="term" value="C:periplasmic space"/>
    <property type="evidence" value="ECO:0007669"/>
    <property type="project" value="UniProtKB-SubCell"/>
</dbReference>
<gene>
    <name evidence="6" type="ORF">MCHUDSM44219_01768</name>
</gene>
<name>A0A0J6WDS1_MYCCU</name>
<reference evidence="6 7" key="1">
    <citation type="journal article" date="2015" name="Genome Biol. Evol.">
        <title>Characterization of Three Mycobacterium spp. with Potential Use in Bioremediation by Genome Sequencing and Comparative Genomics.</title>
        <authorList>
            <person name="Das S."/>
            <person name="Pettersson B.M."/>
            <person name="Behra P.R."/>
            <person name="Ramesh M."/>
            <person name="Dasgupta S."/>
            <person name="Bhattacharya A."/>
            <person name="Kirsebom L.A."/>
        </authorList>
    </citation>
    <scope>NUCLEOTIDE SEQUENCE [LARGE SCALE GENOMIC DNA]</scope>
    <source>
        <strain evidence="6 7">DSM 44219</strain>
    </source>
</reference>
<evidence type="ECO:0000313" key="6">
    <source>
        <dbReference type="EMBL" id="KMO81415.1"/>
    </source>
</evidence>
<feature type="domain" description="SsuA/THI5-like" evidence="5">
    <location>
        <begin position="51"/>
        <end position="266"/>
    </location>
</feature>
<dbReference type="PANTHER" id="PTHR30024:SF47">
    <property type="entry name" value="TAURINE-BINDING PERIPLASMIC PROTEIN"/>
    <property type="match status" value="1"/>
</dbReference>
<evidence type="ECO:0000313" key="7">
    <source>
        <dbReference type="Proteomes" id="UP000036176"/>
    </source>
</evidence>
<comment type="similarity">
    <text evidence="2">Belongs to the bacterial solute-binding protein SsuA/TauA family.</text>
</comment>
<evidence type="ECO:0000256" key="2">
    <source>
        <dbReference type="ARBA" id="ARBA00010742"/>
    </source>
</evidence>
<dbReference type="PATRIC" id="fig|1800.3.peg.1778"/>
<dbReference type="Pfam" id="PF09084">
    <property type="entry name" value="NMT1"/>
    <property type="match status" value="1"/>
</dbReference>
<protein>
    <submittedName>
        <fullName evidence="6">Putative thiamine biosynthesis protein</fullName>
    </submittedName>
</protein>
<sequence precursor="true">MRIRRVGLCALIAISLLITTAGCAHDGDIADSNGSQLIPLRVALFPAGNTLPVEAAMTRGIFERHGLNVTITEGQDLPLFMAAQSRGQYDIAMSVPTLVLVGAQRGLDLQIVSSTAQQTAEHPNAVWITKDASIRSLAELRGKTIAVPSLTGIITDSVIYLLRRNRLTRKDVHLVQTTFPAMGDQLQSGRVDAVVATLPFSAAIAARGFVVHDDVIVDAVRDASGGAVDEAITTVWTASRSFADQHPDAVAAWRASLREAIDSLRADAAGARALMAEWLKMPAAILDSAPLPDWTVDITARQLKPYVAIARDVGSIDFDPDVNSLVRQGP</sequence>
<dbReference type="PANTHER" id="PTHR30024">
    <property type="entry name" value="ALIPHATIC SULFONATES-BINDING PROTEIN-RELATED"/>
    <property type="match status" value="1"/>
</dbReference>
<feature type="signal peptide" evidence="4">
    <location>
        <begin position="1"/>
        <end position="24"/>
    </location>
</feature>
<evidence type="ECO:0000256" key="1">
    <source>
        <dbReference type="ARBA" id="ARBA00004418"/>
    </source>
</evidence>
<keyword evidence="3 4" id="KW-0732">Signal</keyword>
<dbReference type="SUPFAM" id="SSF53850">
    <property type="entry name" value="Periplasmic binding protein-like II"/>
    <property type="match status" value="1"/>
</dbReference>
<organism evidence="6 7">
    <name type="scientific">Mycolicibacterium chubuense</name>
    <name type="common">Mycobacterium chubuense</name>
    <dbReference type="NCBI Taxonomy" id="1800"/>
    <lineage>
        <taxon>Bacteria</taxon>
        <taxon>Bacillati</taxon>
        <taxon>Actinomycetota</taxon>
        <taxon>Actinomycetes</taxon>
        <taxon>Mycobacteriales</taxon>
        <taxon>Mycobacteriaceae</taxon>
        <taxon>Mycolicibacterium</taxon>
    </lineage>
</organism>
<dbReference type="EMBL" id="JYNX01000031">
    <property type="protein sequence ID" value="KMO81415.1"/>
    <property type="molecule type" value="Genomic_DNA"/>
</dbReference>